<dbReference type="GO" id="GO:0007165">
    <property type="term" value="P:signal transduction"/>
    <property type="evidence" value="ECO:0007669"/>
    <property type="project" value="UniProtKB-KW"/>
</dbReference>
<dbReference type="InterPro" id="IPR016131">
    <property type="entry name" value="Haemerythrin_Fe_BS"/>
</dbReference>
<keyword evidence="3" id="KW-0479">Metal-binding</keyword>
<reference evidence="12 14" key="2">
    <citation type="submission" date="2019-03" db="EMBL/GenBank/DDBJ databases">
        <title>Genomic Encyclopedia of Type Strains, Phase IV (KMG-IV): sequencing the most valuable type-strain genomes for metagenomic binning, comparative biology and taxonomic classification.</title>
        <authorList>
            <person name="Goeker M."/>
        </authorList>
    </citation>
    <scope>NUCLEOTIDE SEQUENCE [LARGE SCALE GENOMIC DNA]</scope>
    <source>
        <strain evidence="12 14">DSM 101483</strain>
    </source>
</reference>
<comment type="similarity">
    <text evidence="1">Belongs to the hemerythrin family.</text>
</comment>
<dbReference type="Gene3D" id="1.20.120.50">
    <property type="entry name" value="Hemerythrin-like"/>
    <property type="match status" value="1"/>
</dbReference>
<keyword evidence="8" id="KW-1133">Transmembrane helix</keyword>
<dbReference type="GO" id="GO:0006935">
    <property type="term" value="P:chemotaxis"/>
    <property type="evidence" value="ECO:0007669"/>
    <property type="project" value="UniProtKB-KW"/>
</dbReference>
<evidence type="ECO:0000256" key="1">
    <source>
        <dbReference type="ARBA" id="ARBA00010587"/>
    </source>
</evidence>
<dbReference type="InterPro" id="IPR003660">
    <property type="entry name" value="HAMP_dom"/>
</dbReference>
<dbReference type="EMBL" id="SOBK01000002">
    <property type="protein sequence ID" value="TDT90731.1"/>
    <property type="molecule type" value="Genomic_DNA"/>
</dbReference>
<feature type="compositionally biased region" description="Pro residues" evidence="7">
    <location>
        <begin position="437"/>
        <end position="459"/>
    </location>
</feature>
<dbReference type="Pfam" id="PF01814">
    <property type="entry name" value="Hemerythrin"/>
    <property type="match status" value="1"/>
</dbReference>
<feature type="domain" description="Methyl-accepting transducer" evidence="9">
    <location>
        <begin position="177"/>
        <end position="392"/>
    </location>
</feature>
<dbReference type="InterPro" id="IPR004090">
    <property type="entry name" value="Chemotax_Me-accpt_rcpt"/>
</dbReference>
<dbReference type="SUPFAM" id="SSF47188">
    <property type="entry name" value="Hemerythrin-like"/>
    <property type="match status" value="1"/>
</dbReference>
<dbReference type="PROSITE" id="PS00550">
    <property type="entry name" value="HEMERYTHRINS"/>
    <property type="match status" value="1"/>
</dbReference>
<evidence type="ECO:0000256" key="6">
    <source>
        <dbReference type="PROSITE-ProRule" id="PRU00284"/>
    </source>
</evidence>
<keyword evidence="2" id="KW-0145">Chemotaxis</keyword>
<dbReference type="Pfam" id="PF00015">
    <property type="entry name" value="MCPsignal"/>
    <property type="match status" value="1"/>
</dbReference>
<evidence type="ECO:0000259" key="10">
    <source>
        <dbReference type="PROSITE" id="PS50885"/>
    </source>
</evidence>
<protein>
    <submittedName>
        <fullName evidence="12">Methyl-accepting chemotaxis protein</fullName>
    </submittedName>
</protein>
<dbReference type="PRINTS" id="PR00260">
    <property type="entry name" value="CHEMTRNSDUCR"/>
</dbReference>
<keyword evidence="8" id="KW-0812">Transmembrane</keyword>
<keyword evidence="8" id="KW-0472">Membrane</keyword>
<evidence type="ECO:0000256" key="2">
    <source>
        <dbReference type="ARBA" id="ARBA00022500"/>
    </source>
</evidence>
<evidence type="ECO:0000256" key="7">
    <source>
        <dbReference type="SAM" id="MobiDB-lite"/>
    </source>
</evidence>
<evidence type="ECO:0000313" key="14">
    <source>
        <dbReference type="Proteomes" id="UP000295506"/>
    </source>
</evidence>
<dbReference type="Proteomes" id="UP000295506">
    <property type="component" value="Unassembled WGS sequence"/>
</dbReference>
<dbReference type="SMART" id="SM00283">
    <property type="entry name" value="MA"/>
    <property type="match status" value="1"/>
</dbReference>
<keyword evidence="4" id="KW-0408">Iron</keyword>
<keyword evidence="13" id="KW-1185">Reference proteome</keyword>
<dbReference type="InterPro" id="IPR051310">
    <property type="entry name" value="MCP_chemotaxis"/>
</dbReference>
<dbReference type="InterPro" id="IPR012312">
    <property type="entry name" value="Hemerythrin-like"/>
</dbReference>
<proteinExistence type="inferred from homology"/>
<evidence type="ECO:0000313" key="13">
    <source>
        <dbReference type="Proteomes" id="UP000055611"/>
    </source>
</evidence>
<evidence type="ECO:0000256" key="3">
    <source>
        <dbReference type="ARBA" id="ARBA00022723"/>
    </source>
</evidence>
<evidence type="ECO:0000313" key="11">
    <source>
        <dbReference type="EMBL" id="AMK12431.1"/>
    </source>
</evidence>
<dbReference type="Gene3D" id="1.10.287.950">
    <property type="entry name" value="Methyl-accepting chemotaxis protein"/>
    <property type="match status" value="1"/>
</dbReference>
<organism evidence="12 14">
    <name type="scientific">Pseudodesulfovibrio indicus</name>
    <dbReference type="NCBI Taxonomy" id="1716143"/>
    <lineage>
        <taxon>Bacteria</taxon>
        <taxon>Pseudomonadati</taxon>
        <taxon>Thermodesulfobacteriota</taxon>
        <taxon>Desulfovibrionia</taxon>
        <taxon>Desulfovibrionales</taxon>
        <taxon>Desulfovibrionaceae</taxon>
    </lineage>
</organism>
<feature type="region of interest" description="Disordered" evidence="7">
    <location>
        <begin position="413"/>
        <end position="467"/>
    </location>
</feature>
<keyword evidence="6" id="KW-0807">Transducer</keyword>
<evidence type="ECO:0000256" key="4">
    <source>
        <dbReference type="ARBA" id="ARBA00023004"/>
    </source>
</evidence>
<gene>
    <name evidence="11" type="ORF">AWY79_15640</name>
    <name evidence="12" type="ORF">EDC59_102161</name>
</gene>
<dbReference type="InterPro" id="IPR012827">
    <property type="entry name" value="Hemerythrin_metal-bd"/>
</dbReference>
<name>A0A126QR19_9BACT</name>
<evidence type="ECO:0000313" key="12">
    <source>
        <dbReference type="EMBL" id="TDT90731.1"/>
    </source>
</evidence>
<dbReference type="GO" id="GO:0004888">
    <property type="term" value="F:transmembrane signaling receptor activity"/>
    <property type="evidence" value="ECO:0007669"/>
    <property type="project" value="InterPro"/>
</dbReference>
<accession>A0A126QR19</accession>
<dbReference type="OrthoDB" id="9765238at2"/>
<dbReference type="NCBIfam" id="TIGR02481">
    <property type="entry name" value="hemeryth_dom"/>
    <property type="match status" value="1"/>
</dbReference>
<evidence type="ECO:0000259" key="9">
    <source>
        <dbReference type="PROSITE" id="PS50111"/>
    </source>
</evidence>
<dbReference type="AlphaFoldDB" id="A0A126QR19"/>
<dbReference type="InterPro" id="IPR035938">
    <property type="entry name" value="Hemerythrin-like_sf"/>
</dbReference>
<dbReference type="PROSITE" id="PS51257">
    <property type="entry name" value="PROKAR_LIPOPROTEIN"/>
    <property type="match status" value="1"/>
</dbReference>
<feature type="domain" description="HAMP" evidence="10">
    <location>
        <begin position="150"/>
        <end position="172"/>
    </location>
</feature>
<dbReference type="GO" id="GO:0046872">
    <property type="term" value="F:metal ion binding"/>
    <property type="evidence" value="ECO:0007669"/>
    <property type="project" value="UniProtKB-KW"/>
</dbReference>
<feature type="transmembrane region" description="Helical" evidence="8">
    <location>
        <begin position="7"/>
        <end position="29"/>
    </location>
</feature>
<feature type="transmembrane region" description="Helical" evidence="8">
    <location>
        <begin position="41"/>
        <end position="61"/>
    </location>
</feature>
<evidence type="ECO:0000256" key="8">
    <source>
        <dbReference type="SAM" id="Phobius"/>
    </source>
</evidence>
<dbReference type="PROSITE" id="PS50885">
    <property type="entry name" value="HAMP"/>
    <property type="match status" value="1"/>
</dbReference>
<dbReference type="EMBL" id="CP014206">
    <property type="protein sequence ID" value="AMK12431.1"/>
    <property type="molecule type" value="Genomic_DNA"/>
</dbReference>
<dbReference type="KEGG" id="dej:AWY79_15640"/>
<evidence type="ECO:0000256" key="5">
    <source>
        <dbReference type="ARBA" id="ARBA00029447"/>
    </source>
</evidence>
<dbReference type="InterPro" id="IPR004089">
    <property type="entry name" value="MCPsignal_dom"/>
</dbReference>
<dbReference type="PANTHER" id="PTHR43531">
    <property type="entry name" value="PROTEIN ICFG"/>
    <property type="match status" value="1"/>
</dbReference>
<feature type="compositionally biased region" description="Pro residues" evidence="7">
    <location>
        <begin position="419"/>
        <end position="429"/>
    </location>
</feature>
<dbReference type="GO" id="GO:0005886">
    <property type="term" value="C:plasma membrane"/>
    <property type="evidence" value="ECO:0007669"/>
    <property type="project" value="TreeGrafter"/>
</dbReference>
<dbReference type="Proteomes" id="UP000055611">
    <property type="component" value="Chromosome"/>
</dbReference>
<dbReference type="PROSITE" id="PS50111">
    <property type="entry name" value="CHEMOTAXIS_TRANSDUC_2"/>
    <property type="match status" value="1"/>
</dbReference>
<dbReference type="SUPFAM" id="SSF58104">
    <property type="entry name" value="Methyl-accepting chemotaxis protein (MCP) signaling domain"/>
    <property type="match status" value="1"/>
</dbReference>
<dbReference type="CDD" id="cd12107">
    <property type="entry name" value="Hemerythrin"/>
    <property type="match status" value="1"/>
</dbReference>
<sequence length="603" mass="64552">MRVKYKVTTLGGIIASACAASFISVIYWKTAAPGQEAELRIWGWCLGVGWLAAAILAGLGLGNAITAAVMRVAEVLKQLNLGNLDVEHIPMGKAVDCGDKVGCNNPDCRSYGKDSHCWVEAGSFNADPQCPKAVQGLDCRDCKIYKHAVNDEFEELGSVLNTMADRLRTLVGDIQTSAAGVAAGSLELSTSAETMSQGAVEQAASVEETMASMEQMTANIVHTADNAKRTSDVAAKAAAEASEGGRSVARMVEAMHVIANKITIIEEIARQTNLLALNAAIEAARAGKHGKGFAVVAAEVRKLAEKSGQAAAEIGEVSADSQAIATSAGEILERMVPDITATSDQLQEISASSDEQRSGTDLISHAISQMDTVVQQNAAASEELASTAEELSAQAVELQRAIGYFRTTRVRAEAEPFHQPAPRPAPARPAPKVVRPPAKPLPAKPAPSRPASSGPPPARPAGTSGAQHKDLVAWDQSFILGIEEIDNQHHTLVDLVNSLYHAMQEGRGHDSLGELLEQLKDYTVNHFGTEEELFRKTGYKGAEGHEEIHRDLVNTVLEFEQKFKSGEATITRELMTFLRDWLQNHIKKVDKAYVKHMHGAGVH</sequence>
<dbReference type="PANTHER" id="PTHR43531:SF11">
    <property type="entry name" value="METHYL-ACCEPTING CHEMOTAXIS PROTEIN 3"/>
    <property type="match status" value="1"/>
</dbReference>
<comment type="similarity">
    <text evidence="5">Belongs to the methyl-accepting chemotaxis (MCP) protein family.</text>
</comment>
<dbReference type="NCBIfam" id="NF033749">
    <property type="entry name" value="bact_hemeryth"/>
    <property type="match status" value="1"/>
</dbReference>
<reference evidence="11 13" key="1">
    <citation type="journal article" date="2016" name="Front. Microbiol.">
        <title>Genome Sequence of the Piezophilic, Mesophilic Sulfate-Reducing Bacterium Desulfovibrio indicus J2T.</title>
        <authorList>
            <person name="Cao J."/>
            <person name="Maignien L."/>
            <person name="Shao Z."/>
            <person name="Alain K."/>
            <person name="Jebbar M."/>
        </authorList>
    </citation>
    <scope>NUCLEOTIDE SEQUENCE [LARGE SCALE GENOMIC DNA]</scope>
    <source>
        <strain evidence="11 13">J2</strain>
    </source>
</reference>